<accession>A6WH19</accession>
<feature type="region of interest" description="Disordered" evidence="1">
    <location>
        <begin position="1"/>
        <end position="24"/>
    </location>
</feature>
<feature type="region of interest" description="Disordered" evidence="1">
    <location>
        <begin position="153"/>
        <end position="176"/>
    </location>
</feature>
<proteinExistence type="predicted"/>
<geneLocation type="plasmid" evidence="4 5">
    <name>pKRAD01</name>
</geneLocation>
<keyword evidence="2" id="KW-0472">Membrane</keyword>
<evidence type="ECO:0000313" key="4">
    <source>
        <dbReference type="EMBL" id="ABS06108.1"/>
    </source>
</evidence>
<feature type="compositionally biased region" description="Polar residues" evidence="1">
    <location>
        <begin position="158"/>
        <end position="168"/>
    </location>
</feature>
<dbReference type="Pfam" id="PF07811">
    <property type="entry name" value="TadE"/>
    <property type="match status" value="1"/>
</dbReference>
<keyword evidence="2" id="KW-1133">Transmembrane helix</keyword>
<reference evidence="5" key="1">
    <citation type="journal article" date="2008" name="PLoS ONE">
        <title>Survival in nuclear waste, extreme resistance, and potential applications gleaned from the genome sequence of Kineococcus radiotolerans SRS30216.</title>
        <authorList>
            <person name="Bagwell C.E."/>
            <person name="Bhat S."/>
            <person name="Hawkins G.M."/>
            <person name="Smith B.W."/>
            <person name="Biswas T."/>
            <person name="Hoover T.R."/>
            <person name="Saunders E."/>
            <person name="Han C.S."/>
            <person name="Tsodikov O.V."/>
            <person name="Shimkets L.J."/>
        </authorList>
    </citation>
    <scope>NUCLEOTIDE SEQUENCE [LARGE SCALE GENOMIC DNA]</scope>
    <source>
        <strain evidence="5">ATCC BAA-149 / DSM 14245 / SRS30216</strain>
    </source>
</reference>
<feature type="transmembrane region" description="Helical" evidence="2">
    <location>
        <begin position="46"/>
        <end position="69"/>
    </location>
</feature>
<evidence type="ECO:0000256" key="2">
    <source>
        <dbReference type="SAM" id="Phobius"/>
    </source>
</evidence>
<sequence>MSDFQTRSHTQTQTPAQTSAQAHARVGALATARRVLSPQGRSEEGAGMIDLVVVTPILVSILLLAVGLGRVRNADQLVRSAAEDAARAASLQRTVAGAQAAAADTVSSSLQSAQTSCTGGPAVSVDISRWRPGGSVSVTVSCTAALSDLTAPGLPGSKTMSARGTSPIDTRRSVAT</sequence>
<dbReference type="HOGENOM" id="CLU_128792_1_0_11"/>
<dbReference type="OrthoDB" id="3260904at2"/>
<dbReference type="EMBL" id="CP000751">
    <property type="protein sequence ID" value="ABS06108.1"/>
    <property type="molecule type" value="Genomic_DNA"/>
</dbReference>
<dbReference type="Proteomes" id="UP000001116">
    <property type="component" value="Plasmid pKRAD01"/>
</dbReference>
<feature type="compositionally biased region" description="Low complexity" evidence="1">
    <location>
        <begin position="8"/>
        <end position="24"/>
    </location>
</feature>
<keyword evidence="4" id="KW-0614">Plasmid</keyword>
<feature type="domain" description="TadE-like" evidence="3">
    <location>
        <begin position="45"/>
        <end position="87"/>
    </location>
</feature>
<dbReference type="KEGG" id="kra:Krad_4649"/>
<dbReference type="AlphaFoldDB" id="A6WH19"/>
<organism evidence="4 5">
    <name type="scientific">Kineococcus radiotolerans (strain ATCC BAA-149 / DSM 14245 / SRS30216)</name>
    <dbReference type="NCBI Taxonomy" id="266940"/>
    <lineage>
        <taxon>Bacteria</taxon>
        <taxon>Bacillati</taxon>
        <taxon>Actinomycetota</taxon>
        <taxon>Actinomycetes</taxon>
        <taxon>Kineosporiales</taxon>
        <taxon>Kineosporiaceae</taxon>
        <taxon>Kineococcus</taxon>
    </lineage>
</organism>
<dbReference type="InterPro" id="IPR012495">
    <property type="entry name" value="TadE-like_dom"/>
</dbReference>
<keyword evidence="2" id="KW-0812">Transmembrane</keyword>
<gene>
    <name evidence="4" type="ordered locus">Krad_4649</name>
</gene>
<evidence type="ECO:0000259" key="3">
    <source>
        <dbReference type="Pfam" id="PF07811"/>
    </source>
</evidence>
<name>A6WH19_KINRD</name>
<protein>
    <submittedName>
        <fullName evidence="4">TadE family protein</fullName>
    </submittedName>
</protein>
<keyword evidence="5" id="KW-1185">Reference proteome</keyword>
<evidence type="ECO:0000256" key="1">
    <source>
        <dbReference type="SAM" id="MobiDB-lite"/>
    </source>
</evidence>
<evidence type="ECO:0000313" key="5">
    <source>
        <dbReference type="Proteomes" id="UP000001116"/>
    </source>
</evidence>
<dbReference type="RefSeq" id="WP_012001914.1">
    <property type="nucleotide sequence ID" value="NC_009806.1"/>
</dbReference>